<reference evidence="3" key="2">
    <citation type="submission" date="2019-09" db="EMBL/GenBank/DDBJ databases">
        <title>Organ-specific transcriptomic study of the physiology of the cattle tick, Rhipicephalus microplus.</title>
        <authorList>
            <person name="Tirloni L."/>
            <person name="Braz G."/>
            <person name="Gandara A.C.P."/>
            <person name="Sabadin G.A."/>
            <person name="da Silva R.M."/>
            <person name="Guizzo M.G."/>
            <person name="Machado J.A."/>
            <person name="Costa E.P."/>
            <person name="Gomes H.F."/>
            <person name="Moraes J."/>
            <person name="Mota M.B.S."/>
            <person name="Mesquita R.D."/>
            <person name="Alvarenga P.H."/>
            <person name="Alves F."/>
            <person name="Seixas A."/>
            <person name="da Fonseca R.N."/>
            <person name="Fogaca A."/>
            <person name="Logullo C."/>
            <person name="Tanaka A."/>
            <person name="Daffre S."/>
            <person name="Termignoni C."/>
            <person name="Vaz I.S.Jr."/>
            <person name="Oliveira P.L."/>
            <person name="Ribeiro J.M."/>
        </authorList>
    </citation>
    <scope>NUCLEOTIDE SEQUENCE</scope>
    <source>
        <strain evidence="3">Porto Alegre</strain>
    </source>
</reference>
<sequence>MWSLSVISLCCVFVAATAQSSLYPSLEGVTEATPAPGLYTAVVNYLFDQVLKTVSQSGAIDPLTVPNTTRRFETKFIVKVQAEAGLYSGRLTGLSTMHRTGDCHVKVGMGGVEMLVNLGAGPVRATYRGEVRLMAFSQDVTIDCDVNNMQIIVEAVQAPNAKPELRKFSVQKLQGVRVAIDGLGALGGVANTLSVVLTTVFEEEIRRAVEESVRTLFSEKLAELGGTIPATLVALG</sequence>
<proteinExistence type="predicted"/>
<dbReference type="OMA" id="VISLCCV"/>
<feature type="chain" id="PRO_5036289268" evidence="1">
    <location>
        <begin position="19"/>
        <end position="236"/>
    </location>
</feature>
<keyword evidence="1" id="KW-0732">Signal</keyword>
<dbReference type="Gene3D" id="3.15.10.50">
    <property type="match status" value="1"/>
</dbReference>
<dbReference type="RefSeq" id="XP_037285537.1">
    <property type="nucleotide sequence ID" value="XM_037429640.2"/>
</dbReference>
<dbReference type="AlphaFoldDB" id="A0A034WXU9"/>
<dbReference type="EMBL" id="GHWJ01008016">
    <property type="protein sequence ID" value="NOV40753.1"/>
    <property type="molecule type" value="Transcribed_RNA"/>
</dbReference>
<accession>A0A034WXU9</accession>
<dbReference type="GeneID" id="119178437"/>
<name>A0A034WXU9_RHIMP</name>
<dbReference type="VEuPathDB" id="VectorBase:LOC119178437"/>
<dbReference type="KEGG" id="rmp:119178437"/>
<evidence type="ECO:0000256" key="1">
    <source>
        <dbReference type="SAM" id="SignalP"/>
    </source>
</evidence>
<reference evidence="2" key="1">
    <citation type="journal article" date="2014" name="PLoS ONE">
        <title>Proteomic Analysis of Cattle Tick Rhipicephalus (Boophilus) microplus Saliva: A Comparison between Partially and Fully Engorged Females.</title>
        <authorList>
            <person name="Tirloni L."/>
            <person name="Reck J."/>
            <person name="Terra R.M."/>
            <person name="Martins J.R."/>
            <person name="Mulenga A."/>
            <person name="Sherman N.E."/>
            <person name="Fox J.W."/>
            <person name="Yates J.R.III."/>
            <person name="Termignoni C."/>
            <person name="Pinto A.F."/>
            <person name="da Silva Vaz I.Jr."/>
        </authorList>
    </citation>
    <scope>NUCLEOTIDE SEQUENCE</scope>
</reference>
<dbReference type="InterPro" id="IPR038602">
    <property type="entry name" value="Mite_allergen_7_sf"/>
</dbReference>
<dbReference type="OrthoDB" id="6419576at2759"/>
<feature type="signal peptide" evidence="1">
    <location>
        <begin position="1"/>
        <end position="18"/>
    </location>
</feature>
<dbReference type="Pfam" id="PF16984">
    <property type="entry name" value="Grp7_allergen"/>
    <property type="match status" value="1"/>
</dbReference>
<organism evidence="2">
    <name type="scientific">Rhipicephalus microplus</name>
    <name type="common">Cattle tick</name>
    <name type="synonym">Boophilus microplus</name>
    <dbReference type="NCBI Taxonomy" id="6941"/>
    <lineage>
        <taxon>Eukaryota</taxon>
        <taxon>Metazoa</taxon>
        <taxon>Ecdysozoa</taxon>
        <taxon>Arthropoda</taxon>
        <taxon>Chelicerata</taxon>
        <taxon>Arachnida</taxon>
        <taxon>Acari</taxon>
        <taxon>Parasitiformes</taxon>
        <taxon>Ixodida</taxon>
        <taxon>Ixodoidea</taxon>
        <taxon>Ixodidae</taxon>
        <taxon>Rhipicephalinae</taxon>
        <taxon>Rhipicephalus</taxon>
        <taxon>Boophilus</taxon>
    </lineage>
</organism>
<dbReference type="InterPro" id="IPR020234">
    <property type="entry name" value="Mite_allergen_group-7"/>
</dbReference>
<dbReference type="EMBL" id="GBBR01000012">
    <property type="protein sequence ID" value="JAC59050.1"/>
    <property type="molecule type" value="Transcribed_RNA"/>
</dbReference>
<evidence type="ECO:0000313" key="3">
    <source>
        <dbReference type="EMBL" id="NOV40753.1"/>
    </source>
</evidence>
<protein>
    <submittedName>
        <fullName evidence="3">Putative conserved secreted protein</fullName>
    </submittedName>
    <submittedName>
        <fullName evidence="2">Secreted protein 6</fullName>
    </submittedName>
</protein>
<evidence type="ECO:0000313" key="2">
    <source>
        <dbReference type="EMBL" id="JAC59050.1"/>
    </source>
</evidence>